<dbReference type="InterPro" id="IPR002347">
    <property type="entry name" value="SDR_fam"/>
</dbReference>
<dbReference type="InterPro" id="IPR020904">
    <property type="entry name" value="Sc_DH/Rdtase_CS"/>
</dbReference>
<dbReference type="PRINTS" id="PR00081">
    <property type="entry name" value="GDHRDH"/>
</dbReference>
<protein>
    <recommendedName>
        <fullName evidence="3">Ketoreductase domain-containing protein</fullName>
    </recommendedName>
</protein>
<dbReference type="Gene3D" id="3.40.50.720">
    <property type="entry name" value="NAD(P)-binding Rossmann-like Domain"/>
    <property type="match status" value="1"/>
</dbReference>
<gene>
    <name evidence="4" type="ORF">B5J99_05385</name>
</gene>
<reference evidence="4 5" key="1">
    <citation type="submission" date="2017-03" db="EMBL/GenBank/DDBJ databases">
        <title>Complete genome sequence of Blastomonas fulva degrading microcsystin LR.</title>
        <authorList>
            <person name="Lee H.-g."/>
            <person name="Jin L."/>
            <person name="oh H.-M."/>
        </authorList>
    </citation>
    <scope>NUCLEOTIDE SEQUENCE [LARGE SCALE GENOMIC DNA]</scope>
    <source>
        <strain evidence="4 5">T2</strain>
    </source>
</reference>
<proteinExistence type="inferred from homology"/>
<evidence type="ECO:0000256" key="2">
    <source>
        <dbReference type="ARBA" id="ARBA00023002"/>
    </source>
</evidence>
<dbReference type="RefSeq" id="WP_117351790.1">
    <property type="nucleotide sequence ID" value="NZ_CP020083.1"/>
</dbReference>
<feature type="domain" description="Ketoreductase" evidence="3">
    <location>
        <begin position="47"/>
        <end position="228"/>
    </location>
</feature>
<dbReference type="SMART" id="SM00822">
    <property type="entry name" value="PKS_KR"/>
    <property type="match status" value="1"/>
</dbReference>
<evidence type="ECO:0000313" key="5">
    <source>
        <dbReference type="Proteomes" id="UP000258016"/>
    </source>
</evidence>
<evidence type="ECO:0000259" key="3">
    <source>
        <dbReference type="SMART" id="SM00822"/>
    </source>
</evidence>
<dbReference type="GeneID" id="303485009"/>
<dbReference type="PANTHER" id="PTHR43669">
    <property type="entry name" value="5-KETO-D-GLUCONATE 5-REDUCTASE"/>
    <property type="match status" value="1"/>
</dbReference>
<sequence length="292" mass="30624">MGRRSRWRRAARLLARLSAQMGQGARNASQISRRVTEMHNLFDLQGHVALVTGGNGGLGLAMAKGLVKCGASVAIWGRNADKNAAAIAELEALGGTARSFVADVMDPVSSAAAFAETLAAFGRIDSCFANAGGSGVRGAFTNLDRDDWLQTHELNVMSVIDTFQLAIRHWKAAGSGGKLIVTSSVAALLGLPNSAGYCMTKASVTGLVRSLAIELGRSGIQVNAILPGFIETEMSLNTPKAFQDGCRRRAASGTIGQLQDMEGIAVYLASQQSNFMTGQSLVLDGGHTIFPL</sequence>
<dbReference type="Proteomes" id="UP000258016">
    <property type="component" value="Chromosome"/>
</dbReference>
<dbReference type="PROSITE" id="PS00061">
    <property type="entry name" value="ADH_SHORT"/>
    <property type="match status" value="1"/>
</dbReference>
<organism evidence="4 5">
    <name type="scientific">Blastomonas fulva</name>
    <dbReference type="NCBI Taxonomy" id="1550728"/>
    <lineage>
        <taxon>Bacteria</taxon>
        <taxon>Pseudomonadati</taxon>
        <taxon>Pseudomonadota</taxon>
        <taxon>Alphaproteobacteria</taxon>
        <taxon>Sphingomonadales</taxon>
        <taxon>Sphingomonadaceae</taxon>
        <taxon>Blastomonas</taxon>
    </lineage>
</organism>
<evidence type="ECO:0000256" key="1">
    <source>
        <dbReference type="ARBA" id="ARBA00006484"/>
    </source>
</evidence>
<accession>A0ABM6M5C7</accession>
<dbReference type="CDD" id="cd05233">
    <property type="entry name" value="SDR_c"/>
    <property type="match status" value="1"/>
</dbReference>
<dbReference type="InterPro" id="IPR057326">
    <property type="entry name" value="KR_dom"/>
</dbReference>
<name>A0ABM6M5C7_9SPHN</name>
<comment type="similarity">
    <text evidence="1">Belongs to the short-chain dehydrogenases/reductases (SDR) family.</text>
</comment>
<keyword evidence="5" id="KW-1185">Reference proteome</keyword>
<keyword evidence="2" id="KW-0560">Oxidoreductase</keyword>
<evidence type="ECO:0000313" key="4">
    <source>
        <dbReference type="EMBL" id="ASR50974.1"/>
    </source>
</evidence>
<dbReference type="PANTHER" id="PTHR43669:SF3">
    <property type="entry name" value="ALCOHOL DEHYDROGENASE, PUTATIVE (AFU_ORTHOLOGUE AFUA_3G03445)-RELATED"/>
    <property type="match status" value="1"/>
</dbReference>
<dbReference type="Pfam" id="PF13561">
    <property type="entry name" value="adh_short_C2"/>
    <property type="match status" value="1"/>
</dbReference>
<dbReference type="InterPro" id="IPR036291">
    <property type="entry name" value="NAD(P)-bd_dom_sf"/>
</dbReference>
<dbReference type="SUPFAM" id="SSF51735">
    <property type="entry name" value="NAD(P)-binding Rossmann-fold domains"/>
    <property type="match status" value="1"/>
</dbReference>
<dbReference type="EMBL" id="CP020083">
    <property type="protein sequence ID" value="ASR50974.1"/>
    <property type="molecule type" value="Genomic_DNA"/>
</dbReference>